<dbReference type="GO" id="GO:0016020">
    <property type="term" value="C:membrane"/>
    <property type="evidence" value="ECO:0007669"/>
    <property type="project" value="UniProtKB-SubCell"/>
</dbReference>
<dbReference type="Pfam" id="PF18452">
    <property type="entry name" value="Ig_6"/>
    <property type="match status" value="1"/>
</dbReference>
<keyword evidence="12" id="KW-0325">Glycoprotein</keyword>
<dbReference type="SMART" id="SM00409">
    <property type="entry name" value="IG"/>
    <property type="match status" value="2"/>
</dbReference>
<dbReference type="PROSITE" id="PS50835">
    <property type="entry name" value="IG_LIKE"/>
    <property type="match status" value="2"/>
</dbReference>
<dbReference type="Gene3D" id="3.40.50.10140">
    <property type="entry name" value="Toll/interleukin-1 receptor homology (TIR) domain"/>
    <property type="match status" value="1"/>
</dbReference>
<dbReference type="Gene3D" id="2.60.40.10">
    <property type="entry name" value="Immunoglobulins"/>
    <property type="match status" value="2"/>
</dbReference>
<dbReference type="SUPFAM" id="SSF52200">
    <property type="entry name" value="Toll/Interleukin receptor TIR domain"/>
    <property type="match status" value="1"/>
</dbReference>
<keyword evidence="10" id="KW-1015">Disulfide bond</keyword>
<dbReference type="Proteomes" id="UP000710432">
    <property type="component" value="Unassembled WGS sequence"/>
</dbReference>
<proteinExistence type="inferred from homology"/>
<comment type="caution">
    <text evidence="19">The sequence shown here is derived from an EMBL/GenBank/DDBJ whole genome shotgun (WGS) entry which is preliminary data.</text>
</comment>
<feature type="domain" description="Ig-like" evidence="18">
    <location>
        <begin position="248"/>
        <end position="348"/>
    </location>
</feature>
<dbReference type="PANTHER" id="PTHR11890:SF23">
    <property type="entry name" value="INTERLEUKIN-18 RECEPTOR ACCESSORY PROTEIN"/>
    <property type="match status" value="1"/>
</dbReference>
<evidence type="ECO:0000256" key="5">
    <source>
        <dbReference type="ARBA" id="ARBA00022737"/>
    </source>
</evidence>
<evidence type="ECO:0000313" key="20">
    <source>
        <dbReference type="Proteomes" id="UP000710432"/>
    </source>
</evidence>
<dbReference type="GO" id="GO:0016787">
    <property type="term" value="F:hydrolase activity"/>
    <property type="evidence" value="ECO:0007669"/>
    <property type="project" value="UniProtKB-KW"/>
</dbReference>
<evidence type="ECO:0000256" key="10">
    <source>
        <dbReference type="ARBA" id="ARBA00023157"/>
    </source>
</evidence>
<dbReference type="FunFam" id="2.60.40.10:FF:001504">
    <property type="entry name" value="Interleukin 18 receptor accessory protein"/>
    <property type="match status" value="1"/>
</dbReference>
<dbReference type="FunFam" id="2.60.40.10:FF:000284">
    <property type="entry name" value="interleukin-1 receptor accessory protein-like 1"/>
    <property type="match status" value="1"/>
</dbReference>
<dbReference type="InterPro" id="IPR013151">
    <property type="entry name" value="Immunoglobulin_dom"/>
</dbReference>
<keyword evidence="13" id="KW-0395">Inflammatory response</keyword>
<evidence type="ECO:0000256" key="16">
    <source>
        <dbReference type="SAM" id="SignalP"/>
    </source>
</evidence>
<keyword evidence="7 15" id="KW-1133">Transmembrane helix</keyword>
<feature type="domain" description="TIR" evidence="17">
    <location>
        <begin position="403"/>
        <end position="573"/>
    </location>
</feature>
<evidence type="ECO:0000256" key="14">
    <source>
        <dbReference type="ARBA" id="ARBA00023319"/>
    </source>
</evidence>
<evidence type="ECO:0000259" key="18">
    <source>
        <dbReference type="PROSITE" id="PS50835"/>
    </source>
</evidence>
<dbReference type="InterPro" id="IPR013783">
    <property type="entry name" value="Ig-like_fold"/>
</dbReference>
<reference evidence="19" key="1">
    <citation type="submission" date="2020-03" db="EMBL/GenBank/DDBJ databases">
        <title>Studies in the Genomics of Life Span.</title>
        <authorList>
            <person name="Glass D."/>
        </authorList>
    </citation>
    <scope>NUCLEOTIDE SEQUENCE</scope>
    <source>
        <strain evidence="19">LTLLF</strain>
        <tissue evidence="19">Muscle</tissue>
    </source>
</reference>
<dbReference type="InterPro" id="IPR036179">
    <property type="entry name" value="Ig-like_dom_sf"/>
</dbReference>
<gene>
    <name evidence="19" type="ORF">LTLLF_184420</name>
</gene>
<dbReference type="Pfam" id="PF01582">
    <property type="entry name" value="TIR"/>
    <property type="match status" value="1"/>
</dbReference>
<evidence type="ECO:0000256" key="11">
    <source>
        <dbReference type="ARBA" id="ARBA00023170"/>
    </source>
</evidence>
<dbReference type="InterPro" id="IPR000157">
    <property type="entry name" value="TIR_dom"/>
</dbReference>
<dbReference type="PRINTS" id="PR01536">
    <property type="entry name" value="INTRLKN1R12F"/>
</dbReference>
<keyword evidence="9 15" id="KW-0472">Membrane</keyword>
<dbReference type="InterPro" id="IPR004074">
    <property type="entry name" value="IL-1_rcpt_I/II-typ"/>
</dbReference>
<accession>A0A8J6KND6</accession>
<dbReference type="GO" id="GO:0042008">
    <property type="term" value="F:interleukin-18 receptor activity"/>
    <property type="evidence" value="ECO:0007669"/>
    <property type="project" value="TreeGrafter"/>
</dbReference>
<dbReference type="InterPro" id="IPR003599">
    <property type="entry name" value="Ig_sub"/>
</dbReference>
<comment type="subcellular location">
    <subcellularLocation>
        <location evidence="1">Membrane</location>
        <topology evidence="1">Single-pass type I membrane protein</topology>
    </subcellularLocation>
</comment>
<dbReference type="SMART" id="SM00255">
    <property type="entry name" value="TIR"/>
    <property type="match status" value="1"/>
</dbReference>
<keyword evidence="11 19" id="KW-0675">Receptor</keyword>
<evidence type="ECO:0000256" key="15">
    <source>
        <dbReference type="SAM" id="Phobius"/>
    </source>
</evidence>
<evidence type="ECO:0000256" key="6">
    <source>
        <dbReference type="ARBA" id="ARBA00022801"/>
    </source>
</evidence>
<evidence type="ECO:0000256" key="3">
    <source>
        <dbReference type="ARBA" id="ARBA00022692"/>
    </source>
</evidence>
<keyword evidence="6" id="KW-0378">Hydrolase</keyword>
<dbReference type="InterPro" id="IPR015621">
    <property type="entry name" value="IL-1_rcpt_fam"/>
</dbReference>
<dbReference type="SUPFAM" id="SSF48726">
    <property type="entry name" value="Immunoglobulin"/>
    <property type="match status" value="2"/>
</dbReference>
<dbReference type="GO" id="GO:0004908">
    <property type="term" value="F:interleukin-1 receptor activity"/>
    <property type="evidence" value="ECO:0007669"/>
    <property type="project" value="InterPro"/>
</dbReference>
<feature type="domain" description="Ig-like" evidence="18">
    <location>
        <begin position="146"/>
        <end position="236"/>
    </location>
</feature>
<dbReference type="PROSITE" id="PS50104">
    <property type="entry name" value="TIR"/>
    <property type="match status" value="1"/>
</dbReference>
<name>A0A8J6KND6_MICOH</name>
<comment type="similarity">
    <text evidence="2">Belongs to the interleukin-1 receptor family.</text>
</comment>
<evidence type="ECO:0000256" key="8">
    <source>
        <dbReference type="ARBA" id="ARBA00023027"/>
    </source>
</evidence>
<dbReference type="PANTHER" id="PTHR11890">
    <property type="entry name" value="INTERLEUKIN-1 RECEPTOR FAMILY MEMBER"/>
    <property type="match status" value="1"/>
</dbReference>
<evidence type="ECO:0000256" key="7">
    <source>
        <dbReference type="ARBA" id="ARBA00022989"/>
    </source>
</evidence>
<dbReference type="InterPro" id="IPR007110">
    <property type="entry name" value="Ig-like_dom"/>
</dbReference>
<keyword evidence="14" id="KW-0393">Immunoglobulin domain</keyword>
<evidence type="ECO:0000256" key="1">
    <source>
        <dbReference type="ARBA" id="ARBA00004479"/>
    </source>
</evidence>
<feature type="transmembrane region" description="Helical" evidence="15">
    <location>
        <begin position="356"/>
        <end position="383"/>
    </location>
</feature>
<keyword evidence="5" id="KW-0677">Repeat</keyword>
<evidence type="ECO:0000256" key="4">
    <source>
        <dbReference type="ARBA" id="ARBA00022729"/>
    </source>
</evidence>
<evidence type="ECO:0000256" key="9">
    <source>
        <dbReference type="ARBA" id="ARBA00023136"/>
    </source>
</evidence>
<dbReference type="GO" id="GO:0006954">
    <property type="term" value="P:inflammatory response"/>
    <property type="evidence" value="ECO:0007669"/>
    <property type="project" value="UniProtKB-KW"/>
</dbReference>
<keyword evidence="4 16" id="KW-0732">Signal</keyword>
<dbReference type="InterPro" id="IPR035897">
    <property type="entry name" value="Toll_tir_struct_dom_sf"/>
</dbReference>
<keyword evidence="3 15" id="KW-0812">Transmembrane</keyword>
<sequence>MLSLGWLFLCFVAGEHTTGFDHSACVTKRLLWIYPMNGAEEFVLFCDLPEPPKSQFSHINQLPPTQGPAHIPCSGNQNLSDVQWYKQPRRGGPLEEIHRNFSHERTDMLRLSAPQINNVGSFICRPRLRRPQATACCIKTIFELKPQRNVSCGNPAEHTQYLFLGSTGSIYCPSLSCQSDVQSPEMTWYLDGRHLPGHKNSILKLEDVYIDDQGLYVCDYTQLDNVSSWTVRAVVHVKTIVKDINLKPDILDPITDTLEVDLGKSLTLSCRAQFGFQKDVQPVMKWYAKESTQEQEILGSKKQRPESNFKNTVIEYTIVLTTVTQRDLSSKFVCFAQNSVGNTTRTIQLREKKGVVFVYILLGTAMALVGILVSAAFLYWYWIEIVLLCRAYRSKDETLKDKKEFDAFISYANQSSPESEAICSPSEEHLALNLFPEVLEKKYGYSLCLLERDVTPGGVYADDIVSIIKKSRRGIFILSPSYVNGPCVFELQAAVNLALVDQTLKLILIKFCSFQVPESLPLVRMCVTFGRHRSCQNRVAHLVGCTGQHLMNGLTQHIRIRIHWGPHEVQMQSGSAPAIRPLGTSVKCSSAPTSQRHHIVRATTALVLSSIRAGDLRAKEEPEGINYAGRKLLVGRIAVGRNPHLLDHYSRVPLLSCQPLSEILDSETSSGQCSQVYLVPR</sequence>
<evidence type="ECO:0000313" key="19">
    <source>
        <dbReference type="EMBL" id="KAH0504038.1"/>
    </source>
</evidence>
<organism evidence="19 20">
    <name type="scientific">Microtus ochrogaster</name>
    <name type="common">Prairie vole</name>
    <dbReference type="NCBI Taxonomy" id="79684"/>
    <lineage>
        <taxon>Eukaryota</taxon>
        <taxon>Metazoa</taxon>
        <taxon>Chordata</taxon>
        <taxon>Craniata</taxon>
        <taxon>Vertebrata</taxon>
        <taxon>Euteleostomi</taxon>
        <taxon>Mammalia</taxon>
        <taxon>Eutheria</taxon>
        <taxon>Euarchontoglires</taxon>
        <taxon>Glires</taxon>
        <taxon>Rodentia</taxon>
        <taxon>Myomorpha</taxon>
        <taxon>Muroidea</taxon>
        <taxon>Cricetidae</taxon>
        <taxon>Arvicolinae</taxon>
        <taxon>Microtus</taxon>
    </lineage>
</organism>
<dbReference type="AlphaFoldDB" id="A0A8J6KND6"/>
<evidence type="ECO:0000256" key="12">
    <source>
        <dbReference type="ARBA" id="ARBA00023180"/>
    </source>
</evidence>
<feature type="chain" id="PRO_5035172994" evidence="16">
    <location>
        <begin position="20"/>
        <end position="681"/>
    </location>
</feature>
<dbReference type="Pfam" id="PF00047">
    <property type="entry name" value="ig"/>
    <property type="match status" value="1"/>
</dbReference>
<keyword evidence="8" id="KW-0520">NAD</keyword>
<evidence type="ECO:0000256" key="13">
    <source>
        <dbReference type="ARBA" id="ARBA00023198"/>
    </source>
</evidence>
<dbReference type="PRINTS" id="PR01537">
    <property type="entry name" value="INTRLKN1R1F"/>
</dbReference>
<feature type="signal peptide" evidence="16">
    <location>
        <begin position="1"/>
        <end position="19"/>
    </location>
</feature>
<evidence type="ECO:0000259" key="17">
    <source>
        <dbReference type="PROSITE" id="PS50104"/>
    </source>
</evidence>
<protein>
    <submittedName>
        <fullName evidence="19">Interleukin-18 receptor accessory protein</fullName>
    </submittedName>
</protein>
<evidence type="ECO:0000256" key="2">
    <source>
        <dbReference type="ARBA" id="ARBA00009752"/>
    </source>
</evidence>
<dbReference type="InterPro" id="IPR041416">
    <property type="entry name" value="IL-1RAcP-like_ig"/>
</dbReference>
<dbReference type="EMBL" id="JAATJU010025300">
    <property type="protein sequence ID" value="KAH0504038.1"/>
    <property type="molecule type" value="Genomic_DNA"/>
</dbReference>